<accession>A0A8S5L521</accession>
<proteinExistence type="predicted"/>
<reference evidence="1" key="1">
    <citation type="submission" date="2020-09" db="EMBL/GenBank/DDBJ databases">
        <title>Leviviricetes taxonomy.</title>
        <authorList>
            <person name="Stockdale S.R."/>
            <person name="Callanan J."/>
            <person name="Adriaenssens E.M."/>
            <person name="Kuhn J.H."/>
            <person name="Rumnieks J."/>
            <person name="Shkoporov A."/>
            <person name="Draper L.A."/>
            <person name="Ross P."/>
            <person name="Hill C."/>
        </authorList>
    </citation>
    <scope>NUCLEOTIDE SEQUENCE</scope>
</reference>
<dbReference type="GeneID" id="80398072"/>
<dbReference type="EMBL" id="BK014062">
    <property type="protein sequence ID" value="DAD52298.1"/>
    <property type="molecule type" value="Genomic_RNA"/>
</dbReference>
<dbReference type="GO" id="GO:0003968">
    <property type="term" value="F:RNA-directed RNA polymerase activity"/>
    <property type="evidence" value="ECO:0007669"/>
    <property type="project" value="UniProtKB-KW"/>
</dbReference>
<dbReference type="Proteomes" id="UP000677330">
    <property type="component" value="Segment"/>
</dbReference>
<evidence type="ECO:0000313" key="2">
    <source>
        <dbReference type="Proteomes" id="UP000677330"/>
    </source>
</evidence>
<sequence length="44" mass="4846">MPVTGLTQDVQAVVLSLMEGLATPRALTVSILLRYGEWGEIFRL</sequence>
<organism evidence="1 2">
    <name type="scientific">ssRNA phage SRR6960799_22</name>
    <dbReference type="NCBI Taxonomy" id="2786579"/>
    <lineage>
        <taxon>Viruses</taxon>
        <taxon>Riboviria</taxon>
        <taxon>Orthornavirae</taxon>
        <taxon>Lenarviricota</taxon>
        <taxon>Leviviricetes</taxon>
        <taxon>Norzivirales</taxon>
        <taxon>Fiersviridae</taxon>
        <taxon>Lohngkovirus</taxon>
        <taxon>Lohngkovirus caenadaptatum</taxon>
        <taxon>Brudgevirus caenadaptatum</taxon>
    </lineage>
</organism>
<dbReference type="RefSeq" id="YP_010769142.1">
    <property type="nucleotide sequence ID" value="NC_073889.1"/>
</dbReference>
<gene>
    <name evidence="1" type="primary">SRR6960799_22_3</name>
</gene>
<keyword evidence="1" id="KW-0808">Transferase</keyword>
<keyword evidence="1" id="KW-0548">Nucleotidyltransferase</keyword>
<name>A0A8S5L521_9VIRU</name>
<protein>
    <submittedName>
        <fullName evidence="1">RNA-directed RNA polymerase</fullName>
    </submittedName>
</protein>
<keyword evidence="2" id="KW-1185">Reference proteome</keyword>
<keyword evidence="1" id="KW-0696">RNA-directed RNA polymerase</keyword>
<evidence type="ECO:0000313" key="1">
    <source>
        <dbReference type="EMBL" id="DAD52298.1"/>
    </source>
</evidence>
<dbReference type="KEGG" id="vg:80398072"/>